<dbReference type="PANTHER" id="PTHR33446">
    <property type="entry name" value="PROTEIN TONB-RELATED"/>
    <property type="match status" value="1"/>
</dbReference>
<dbReference type="Proteomes" id="UP000563906">
    <property type="component" value="Unassembled WGS sequence"/>
</dbReference>
<dbReference type="GO" id="GO:0015031">
    <property type="term" value="P:protein transport"/>
    <property type="evidence" value="ECO:0007669"/>
    <property type="project" value="UniProtKB-KW"/>
</dbReference>
<dbReference type="PROSITE" id="PS52015">
    <property type="entry name" value="TONB_CTD"/>
    <property type="match status" value="1"/>
</dbReference>
<evidence type="ECO:0000256" key="5">
    <source>
        <dbReference type="ARBA" id="ARBA00022519"/>
    </source>
</evidence>
<protein>
    <submittedName>
        <fullName evidence="12">Energy transducer TonB</fullName>
    </submittedName>
</protein>
<keyword evidence="3" id="KW-0813">Transport</keyword>
<proteinExistence type="inferred from homology"/>
<keyword evidence="8" id="KW-1133">Transmembrane helix</keyword>
<keyword evidence="13" id="KW-1185">Reference proteome</keyword>
<feature type="signal peptide" evidence="10">
    <location>
        <begin position="1"/>
        <end position="20"/>
    </location>
</feature>
<dbReference type="Pfam" id="PF03544">
    <property type="entry name" value="TonB_C"/>
    <property type="match status" value="1"/>
</dbReference>
<dbReference type="GO" id="GO:0031992">
    <property type="term" value="F:energy transducer activity"/>
    <property type="evidence" value="ECO:0007669"/>
    <property type="project" value="InterPro"/>
</dbReference>
<dbReference type="AlphaFoldDB" id="A0A839APD2"/>
<comment type="subcellular location">
    <subcellularLocation>
        <location evidence="1">Cell inner membrane</location>
        <topology evidence="1">Single-pass membrane protein</topology>
        <orientation evidence="1">Periplasmic side</orientation>
    </subcellularLocation>
</comment>
<keyword evidence="9" id="KW-0472">Membrane</keyword>
<organism evidence="12 13">
    <name type="scientific">Tenacibaculum pelagium</name>
    <dbReference type="NCBI Taxonomy" id="2759527"/>
    <lineage>
        <taxon>Bacteria</taxon>
        <taxon>Pseudomonadati</taxon>
        <taxon>Bacteroidota</taxon>
        <taxon>Flavobacteriia</taxon>
        <taxon>Flavobacteriales</taxon>
        <taxon>Flavobacteriaceae</taxon>
        <taxon>Tenacibaculum</taxon>
    </lineage>
</organism>
<reference evidence="12 13" key="1">
    <citation type="submission" date="2020-07" db="EMBL/GenBank/DDBJ databases">
        <title>Bacterium isolated from marine sediment.</title>
        <authorList>
            <person name="Shang D."/>
            <person name="Du Z.-J."/>
        </authorList>
    </citation>
    <scope>NUCLEOTIDE SEQUENCE [LARGE SCALE GENOMIC DNA]</scope>
    <source>
        <strain evidence="12 13">S7007</strain>
    </source>
</reference>
<evidence type="ECO:0000313" key="13">
    <source>
        <dbReference type="Proteomes" id="UP000563906"/>
    </source>
</evidence>
<dbReference type="SUPFAM" id="SSF74653">
    <property type="entry name" value="TolA/TonB C-terminal domain"/>
    <property type="match status" value="1"/>
</dbReference>
<keyword evidence="7" id="KW-0653">Protein transport</keyword>
<gene>
    <name evidence="12" type="ORF">H3Z83_10475</name>
</gene>
<dbReference type="NCBIfam" id="TIGR01352">
    <property type="entry name" value="tonB_Cterm"/>
    <property type="match status" value="1"/>
</dbReference>
<evidence type="ECO:0000256" key="7">
    <source>
        <dbReference type="ARBA" id="ARBA00022927"/>
    </source>
</evidence>
<feature type="domain" description="TonB C-terminal" evidence="11">
    <location>
        <begin position="132"/>
        <end position="226"/>
    </location>
</feature>
<dbReference type="PANTHER" id="PTHR33446:SF2">
    <property type="entry name" value="PROTEIN TONB"/>
    <property type="match status" value="1"/>
</dbReference>
<evidence type="ECO:0000256" key="10">
    <source>
        <dbReference type="SAM" id="SignalP"/>
    </source>
</evidence>
<evidence type="ECO:0000256" key="2">
    <source>
        <dbReference type="ARBA" id="ARBA00006555"/>
    </source>
</evidence>
<keyword evidence="6" id="KW-0812">Transmembrane</keyword>
<dbReference type="Gene3D" id="3.30.1150.10">
    <property type="match status" value="1"/>
</dbReference>
<evidence type="ECO:0000256" key="1">
    <source>
        <dbReference type="ARBA" id="ARBA00004383"/>
    </source>
</evidence>
<dbReference type="GO" id="GO:0098797">
    <property type="term" value="C:plasma membrane protein complex"/>
    <property type="evidence" value="ECO:0007669"/>
    <property type="project" value="TreeGrafter"/>
</dbReference>
<dbReference type="GO" id="GO:0030288">
    <property type="term" value="C:outer membrane-bounded periplasmic space"/>
    <property type="evidence" value="ECO:0007669"/>
    <property type="project" value="InterPro"/>
</dbReference>
<keyword evidence="10" id="KW-0732">Signal</keyword>
<evidence type="ECO:0000256" key="8">
    <source>
        <dbReference type="ARBA" id="ARBA00022989"/>
    </source>
</evidence>
<dbReference type="InterPro" id="IPR051045">
    <property type="entry name" value="TonB-dependent_transducer"/>
</dbReference>
<evidence type="ECO:0000256" key="4">
    <source>
        <dbReference type="ARBA" id="ARBA00022475"/>
    </source>
</evidence>
<name>A0A839APD2_9FLAO</name>
<dbReference type="EMBL" id="JACGLS010000005">
    <property type="protein sequence ID" value="MBA6156942.1"/>
    <property type="molecule type" value="Genomic_DNA"/>
</dbReference>
<dbReference type="GO" id="GO:0055085">
    <property type="term" value="P:transmembrane transport"/>
    <property type="evidence" value="ECO:0007669"/>
    <property type="project" value="InterPro"/>
</dbReference>
<keyword evidence="5" id="KW-0997">Cell inner membrane</keyword>
<dbReference type="InterPro" id="IPR037682">
    <property type="entry name" value="TonB_C"/>
</dbReference>
<evidence type="ECO:0000256" key="9">
    <source>
        <dbReference type="ARBA" id="ARBA00023136"/>
    </source>
</evidence>
<accession>A0A839APD2</accession>
<evidence type="ECO:0000256" key="3">
    <source>
        <dbReference type="ARBA" id="ARBA00022448"/>
    </source>
</evidence>
<keyword evidence="4" id="KW-1003">Cell membrane</keyword>
<dbReference type="GO" id="GO:0015891">
    <property type="term" value="P:siderophore transport"/>
    <property type="evidence" value="ECO:0007669"/>
    <property type="project" value="InterPro"/>
</dbReference>
<comment type="caution">
    <text evidence="12">The sequence shown here is derived from an EMBL/GenBank/DDBJ whole genome shotgun (WGS) entry which is preliminary data.</text>
</comment>
<comment type="similarity">
    <text evidence="2">Belongs to the TonB family.</text>
</comment>
<dbReference type="InterPro" id="IPR003538">
    <property type="entry name" value="TonB"/>
</dbReference>
<evidence type="ECO:0000259" key="11">
    <source>
        <dbReference type="PROSITE" id="PS52015"/>
    </source>
</evidence>
<sequence>MKFPFNLVMVALFVSTIATSQEKCDTPNENTLEDLNSISITKCSIDDVKRALEKDNKQISVRKHVRKSKKNNISIDASNKVEKIKSKNLLVQKLNLKNDAVSSLKKIPFHLVEQIPLFSKCKNTPLLKQSKCFETYMIKHIVNNFNYPKKAMQKGIEGKVLVQFTIGKDGKVKDIKKRGPKNGELLKKEAERLISKLPTFIPGKHKGNLVNVKYALPIIFKAPKKS</sequence>
<feature type="chain" id="PRO_5032622364" evidence="10">
    <location>
        <begin position="21"/>
        <end position="226"/>
    </location>
</feature>
<evidence type="ECO:0000313" key="12">
    <source>
        <dbReference type="EMBL" id="MBA6156942.1"/>
    </source>
</evidence>
<dbReference type="InterPro" id="IPR006260">
    <property type="entry name" value="TonB/TolA_C"/>
</dbReference>
<evidence type="ECO:0000256" key="6">
    <source>
        <dbReference type="ARBA" id="ARBA00022692"/>
    </source>
</evidence>
<dbReference type="PRINTS" id="PR01374">
    <property type="entry name" value="TONBPROTEIN"/>
</dbReference>
<dbReference type="RefSeq" id="WP_182125447.1">
    <property type="nucleotide sequence ID" value="NZ_JACGLS010000005.1"/>
</dbReference>